<proteinExistence type="predicted"/>
<reference evidence="1 2" key="1">
    <citation type="journal article" date="2020" name="Mol. Biol. Evol.">
        <title>Distinct Expression and Methylation Patterns for Genes with Different Fates following a Single Whole-Genome Duplication in Flowering Plants.</title>
        <authorList>
            <person name="Shi T."/>
            <person name="Rahmani R.S."/>
            <person name="Gugger P.F."/>
            <person name="Wang M."/>
            <person name="Li H."/>
            <person name="Zhang Y."/>
            <person name="Li Z."/>
            <person name="Wang Q."/>
            <person name="Van de Peer Y."/>
            <person name="Marchal K."/>
            <person name="Chen J."/>
        </authorList>
    </citation>
    <scope>NUCLEOTIDE SEQUENCE [LARGE SCALE GENOMIC DNA]</scope>
    <source>
        <tissue evidence="1">Leaf</tissue>
    </source>
</reference>
<gene>
    <name evidence="1" type="ORF">HUJ06_021921</name>
</gene>
<sequence length="28" mass="3157">MSAGKGIQKLRCADECALMMDKFFDLSF</sequence>
<keyword evidence="2" id="KW-1185">Reference proteome</keyword>
<accession>A0A822XSL7</accession>
<name>A0A822XSL7_NELNU</name>
<evidence type="ECO:0000313" key="1">
    <source>
        <dbReference type="EMBL" id="DAD20458.1"/>
    </source>
</evidence>
<organism evidence="1 2">
    <name type="scientific">Nelumbo nucifera</name>
    <name type="common">Sacred lotus</name>
    <dbReference type="NCBI Taxonomy" id="4432"/>
    <lineage>
        <taxon>Eukaryota</taxon>
        <taxon>Viridiplantae</taxon>
        <taxon>Streptophyta</taxon>
        <taxon>Embryophyta</taxon>
        <taxon>Tracheophyta</taxon>
        <taxon>Spermatophyta</taxon>
        <taxon>Magnoliopsida</taxon>
        <taxon>Proteales</taxon>
        <taxon>Nelumbonaceae</taxon>
        <taxon>Nelumbo</taxon>
    </lineage>
</organism>
<dbReference type="AlphaFoldDB" id="A0A822XSL7"/>
<evidence type="ECO:0000313" key="2">
    <source>
        <dbReference type="Proteomes" id="UP000607653"/>
    </source>
</evidence>
<dbReference type="Proteomes" id="UP000607653">
    <property type="component" value="Unassembled WGS sequence"/>
</dbReference>
<protein>
    <submittedName>
        <fullName evidence="1">Uncharacterized protein</fullName>
    </submittedName>
</protein>
<comment type="caution">
    <text evidence="1">The sequence shown here is derived from an EMBL/GenBank/DDBJ whole genome shotgun (WGS) entry which is preliminary data.</text>
</comment>
<dbReference type="EMBL" id="DUZY01000001">
    <property type="protein sequence ID" value="DAD20458.1"/>
    <property type="molecule type" value="Genomic_DNA"/>
</dbReference>